<feature type="domain" description="Peptidase M28" evidence="7">
    <location>
        <begin position="286"/>
        <end position="503"/>
    </location>
</feature>
<dbReference type="Proteomes" id="UP001165044">
    <property type="component" value="Unassembled WGS sequence"/>
</dbReference>
<dbReference type="EMBL" id="BSDC01000002">
    <property type="protein sequence ID" value="GLH67748.1"/>
    <property type="molecule type" value="Genomic_DNA"/>
</dbReference>
<evidence type="ECO:0000256" key="4">
    <source>
        <dbReference type="ARBA" id="ARBA00022729"/>
    </source>
</evidence>
<dbReference type="PANTHER" id="PTHR12147:SF56">
    <property type="entry name" value="AMINOPEPTIDASE YDR415C-RELATED"/>
    <property type="match status" value="1"/>
</dbReference>
<evidence type="ECO:0000313" key="9">
    <source>
        <dbReference type="Proteomes" id="UP001165044"/>
    </source>
</evidence>
<keyword evidence="2" id="KW-0645">Protease</keyword>
<keyword evidence="1" id="KW-0031">Aminopeptidase</keyword>
<keyword evidence="5" id="KW-0378">Hydrolase</keyword>
<evidence type="ECO:0000256" key="1">
    <source>
        <dbReference type="ARBA" id="ARBA00022438"/>
    </source>
</evidence>
<evidence type="ECO:0000256" key="2">
    <source>
        <dbReference type="ARBA" id="ARBA00022670"/>
    </source>
</evidence>
<dbReference type="Gene3D" id="3.40.630.10">
    <property type="entry name" value="Zn peptidases"/>
    <property type="match status" value="1"/>
</dbReference>
<gene>
    <name evidence="8" type="ORF">GETHED_21120</name>
</gene>
<dbReference type="SUPFAM" id="SSF53187">
    <property type="entry name" value="Zn-dependent exopeptidases"/>
    <property type="match status" value="1"/>
</dbReference>
<keyword evidence="4" id="KW-0732">Signal</keyword>
<dbReference type="InterPro" id="IPR007484">
    <property type="entry name" value="Peptidase_M28"/>
</dbReference>
<dbReference type="Gene3D" id="3.50.30.30">
    <property type="match status" value="1"/>
</dbReference>
<keyword evidence="6" id="KW-0862">Zinc</keyword>
<name>A0ABQ5PZF1_9BACT</name>
<evidence type="ECO:0000259" key="7">
    <source>
        <dbReference type="Pfam" id="PF04389"/>
    </source>
</evidence>
<comment type="caution">
    <text evidence="8">The sequence shown here is derived from an EMBL/GenBank/DDBJ whole genome shotgun (WGS) entry which is preliminary data.</text>
</comment>
<dbReference type="InterPro" id="IPR045175">
    <property type="entry name" value="M28_fam"/>
</dbReference>
<protein>
    <recommendedName>
        <fullName evidence="7">Peptidase M28 domain-containing protein</fullName>
    </recommendedName>
</protein>
<keyword evidence="3" id="KW-0479">Metal-binding</keyword>
<keyword evidence="9" id="KW-1185">Reference proteome</keyword>
<dbReference type="RefSeq" id="WP_285609088.1">
    <property type="nucleotide sequence ID" value="NZ_BSDC01000002.1"/>
</dbReference>
<dbReference type="Pfam" id="PF04389">
    <property type="entry name" value="Peptidase_M28"/>
    <property type="match status" value="1"/>
</dbReference>
<evidence type="ECO:0000256" key="5">
    <source>
        <dbReference type="ARBA" id="ARBA00022801"/>
    </source>
</evidence>
<organism evidence="8 9">
    <name type="scientific">Geothrix edaphica</name>
    <dbReference type="NCBI Taxonomy" id="2927976"/>
    <lineage>
        <taxon>Bacteria</taxon>
        <taxon>Pseudomonadati</taxon>
        <taxon>Acidobacteriota</taxon>
        <taxon>Holophagae</taxon>
        <taxon>Holophagales</taxon>
        <taxon>Holophagaceae</taxon>
        <taxon>Geothrix</taxon>
    </lineage>
</organism>
<dbReference type="SUPFAM" id="SSF52025">
    <property type="entry name" value="PA domain"/>
    <property type="match status" value="1"/>
</dbReference>
<proteinExistence type="predicted"/>
<reference evidence="8" key="1">
    <citation type="journal article" date="2023" name="Antonie Van Leeuwenhoek">
        <title>Mesoterricola silvestris gen. nov., sp. nov., Mesoterricola sediminis sp. nov., Geothrix oryzae sp. nov., Geothrix edaphica sp. nov., Geothrix rubra sp. nov., and Geothrix limicola sp. nov., six novel members of Acidobacteriota isolated from soils.</title>
        <authorList>
            <person name="Itoh H."/>
            <person name="Sugisawa Y."/>
            <person name="Mise K."/>
            <person name="Xu Z."/>
            <person name="Kuniyasu M."/>
            <person name="Ushijima N."/>
            <person name="Kawano K."/>
            <person name="Kobayashi E."/>
            <person name="Shiratori Y."/>
            <person name="Masuda Y."/>
            <person name="Senoo K."/>
        </authorList>
    </citation>
    <scope>NUCLEOTIDE SEQUENCE</scope>
    <source>
        <strain evidence="8">Red802</strain>
    </source>
</reference>
<sequence length="530" mass="55881">MRVLPSLLAAIPLLAQAPPPVQEGPLRAHLAFLADDLLEGRGTGQRGAELTVRYLETELQALGLRPANGASYRQSVPLRGLRTLTGRSTISFMGGGACATPAFGTEIVYGSGVAKPEQAFDAPVVFAGFGIHSPGDRWDDFKGLDLKGKVLLVLVNEPAPTAEEPGLFDGPDLSYSGRWTYKFEEAARQGAAGILLVHTTPSASYGWPVVRNGWDAERFQLAQGPEGTPLQGWVTEALARALVKQGGQDLDALRARALRRDFRPVALDLRLKGTLASAVRTVEQANVAGVVPGSDPVLKDEVVIYSAHWDHLGRGAAPAVDGHPGSEGDGIYNGAVDNASGCAALLAMAQAARHAPAKRSQMFLFVCGEEQGLLGSKAYAAAPLWPLAKTAADLNLDSLNFVAPTRDIGLPFANRSTLGDLGLAVARAAGLTVAPPRADTGGGYFRSDHYSFVQAGVPALSVGGGRDYQGADPAALKAKAAAYGKRYHQVTDEYDPTWDLRGMVQQAQFTFDLGQAVANAPTKPTFKAAR</sequence>
<dbReference type="InterPro" id="IPR046450">
    <property type="entry name" value="PA_dom_sf"/>
</dbReference>
<accession>A0ABQ5PZF1</accession>
<evidence type="ECO:0000256" key="6">
    <source>
        <dbReference type="ARBA" id="ARBA00022833"/>
    </source>
</evidence>
<evidence type="ECO:0000256" key="3">
    <source>
        <dbReference type="ARBA" id="ARBA00022723"/>
    </source>
</evidence>
<dbReference type="PANTHER" id="PTHR12147">
    <property type="entry name" value="METALLOPEPTIDASE M28 FAMILY MEMBER"/>
    <property type="match status" value="1"/>
</dbReference>
<evidence type="ECO:0000313" key="8">
    <source>
        <dbReference type="EMBL" id="GLH67748.1"/>
    </source>
</evidence>